<name>A0AAE1Y145_9LAMI</name>
<accession>A0AAE1Y145</accession>
<reference evidence="1" key="1">
    <citation type="submission" date="2020-06" db="EMBL/GenBank/DDBJ databases">
        <authorList>
            <person name="Li T."/>
            <person name="Hu X."/>
            <person name="Zhang T."/>
            <person name="Song X."/>
            <person name="Zhang H."/>
            <person name="Dai N."/>
            <person name="Sheng W."/>
            <person name="Hou X."/>
            <person name="Wei L."/>
        </authorList>
    </citation>
    <scope>NUCLEOTIDE SEQUENCE</scope>
    <source>
        <strain evidence="1">3651</strain>
        <tissue evidence="1">Leaf</tissue>
    </source>
</reference>
<sequence length="107" mass="12071">MRGVERKLDKDQATWFFTICWILWTSSNQTLMEDAKENPVDAMRLLLAFDKRTKRHTNIPGKKFFQGITVVDHAEALASQSAIELAVEHGWNKVVLGGDGLGIIQCI</sequence>
<reference evidence="1" key="2">
    <citation type="journal article" date="2024" name="Plant">
        <title>Genomic evolution and insights into agronomic trait innovations of Sesamum species.</title>
        <authorList>
            <person name="Miao H."/>
            <person name="Wang L."/>
            <person name="Qu L."/>
            <person name="Liu H."/>
            <person name="Sun Y."/>
            <person name="Le M."/>
            <person name="Wang Q."/>
            <person name="Wei S."/>
            <person name="Zheng Y."/>
            <person name="Lin W."/>
            <person name="Duan Y."/>
            <person name="Cao H."/>
            <person name="Xiong S."/>
            <person name="Wang X."/>
            <person name="Wei L."/>
            <person name="Li C."/>
            <person name="Ma Q."/>
            <person name="Ju M."/>
            <person name="Zhao R."/>
            <person name="Li G."/>
            <person name="Mu C."/>
            <person name="Tian Q."/>
            <person name="Mei H."/>
            <person name="Zhang T."/>
            <person name="Gao T."/>
            <person name="Zhang H."/>
        </authorList>
    </citation>
    <scope>NUCLEOTIDE SEQUENCE</scope>
    <source>
        <strain evidence="1">3651</strain>
    </source>
</reference>
<evidence type="ECO:0000313" key="2">
    <source>
        <dbReference type="Proteomes" id="UP001293254"/>
    </source>
</evidence>
<organism evidence="1 2">
    <name type="scientific">Sesamum alatum</name>
    <dbReference type="NCBI Taxonomy" id="300844"/>
    <lineage>
        <taxon>Eukaryota</taxon>
        <taxon>Viridiplantae</taxon>
        <taxon>Streptophyta</taxon>
        <taxon>Embryophyta</taxon>
        <taxon>Tracheophyta</taxon>
        <taxon>Spermatophyta</taxon>
        <taxon>Magnoliopsida</taxon>
        <taxon>eudicotyledons</taxon>
        <taxon>Gunneridae</taxon>
        <taxon>Pentapetalae</taxon>
        <taxon>asterids</taxon>
        <taxon>lamiids</taxon>
        <taxon>Lamiales</taxon>
        <taxon>Pedaliaceae</taxon>
        <taxon>Sesamum</taxon>
    </lineage>
</organism>
<proteinExistence type="predicted"/>
<comment type="caution">
    <text evidence="1">The sequence shown here is derived from an EMBL/GenBank/DDBJ whole genome shotgun (WGS) entry which is preliminary data.</text>
</comment>
<dbReference type="Proteomes" id="UP001293254">
    <property type="component" value="Unassembled WGS sequence"/>
</dbReference>
<protein>
    <submittedName>
        <fullName evidence="1">Uncharacterized protein</fullName>
    </submittedName>
</protein>
<dbReference type="AlphaFoldDB" id="A0AAE1Y145"/>
<gene>
    <name evidence="1" type="ORF">Salat_2127600</name>
</gene>
<keyword evidence="2" id="KW-1185">Reference proteome</keyword>
<dbReference type="EMBL" id="JACGWO010000008">
    <property type="protein sequence ID" value="KAK4421770.1"/>
    <property type="molecule type" value="Genomic_DNA"/>
</dbReference>
<evidence type="ECO:0000313" key="1">
    <source>
        <dbReference type="EMBL" id="KAK4421770.1"/>
    </source>
</evidence>